<protein>
    <submittedName>
        <fullName evidence="7">Phenol 2-monooxygenase</fullName>
    </submittedName>
</protein>
<evidence type="ECO:0000256" key="4">
    <source>
        <dbReference type="ARBA" id="ARBA00023002"/>
    </source>
</evidence>
<dbReference type="InterPro" id="IPR036188">
    <property type="entry name" value="FAD/NAD-bd_sf"/>
</dbReference>
<comment type="similarity">
    <text evidence="1">Belongs to the PheA/TfdB FAD monooxygenase family.</text>
</comment>
<keyword evidence="4" id="KW-0560">Oxidoreductase</keyword>
<dbReference type="SUPFAM" id="SSF54373">
    <property type="entry name" value="FAD-linked reductases, C-terminal domain"/>
    <property type="match status" value="1"/>
</dbReference>
<accession>A0AAJ0BTY4</accession>
<dbReference type="GO" id="GO:0071949">
    <property type="term" value="F:FAD binding"/>
    <property type="evidence" value="ECO:0007669"/>
    <property type="project" value="InterPro"/>
</dbReference>
<evidence type="ECO:0000313" key="7">
    <source>
        <dbReference type="EMBL" id="KAK1763937.1"/>
    </source>
</evidence>
<name>A0AAJ0BTY4_9PEZI</name>
<keyword evidence="2" id="KW-0285">Flavoprotein</keyword>
<dbReference type="GO" id="GO:0016709">
    <property type="term" value="F:oxidoreductase activity, acting on paired donors, with incorporation or reduction of molecular oxygen, NAD(P)H as one donor, and incorporation of one atom of oxygen"/>
    <property type="evidence" value="ECO:0007669"/>
    <property type="project" value="UniProtKB-ARBA"/>
</dbReference>
<dbReference type="Gene3D" id="3.40.30.20">
    <property type="match status" value="1"/>
</dbReference>
<dbReference type="PRINTS" id="PR00420">
    <property type="entry name" value="RNGMNOXGNASE"/>
</dbReference>
<dbReference type="GeneID" id="85308482"/>
<evidence type="ECO:0000259" key="6">
    <source>
        <dbReference type="Pfam" id="PF07976"/>
    </source>
</evidence>
<evidence type="ECO:0000256" key="1">
    <source>
        <dbReference type="ARBA" id="ARBA00007801"/>
    </source>
</evidence>
<evidence type="ECO:0000256" key="2">
    <source>
        <dbReference type="ARBA" id="ARBA00022630"/>
    </source>
</evidence>
<dbReference type="Gene3D" id="3.50.50.60">
    <property type="entry name" value="FAD/NAD(P)-binding domain"/>
    <property type="match status" value="1"/>
</dbReference>
<organism evidence="7 8">
    <name type="scientific">Phialemonium atrogriseum</name>
    <dbReference type="NCBI Taxonomy" id="1093897"/>
    <lineage>
        <taxon>Eukaryota</taxon>
        <taxon>Fungi</taxon>
        <taxon>Dikarya</taxon>
        <taxon>Ascomycota</taxon>
        <taxon>Pezizomycotina</taxon>
        <taxon>Sordariomycetes</taxon>
        <taxon>Sordariomycetidae</taxon>
        <taxon>Cephalothecales</taxon>
        <taxon>Cephalothecaceae</taxon>
        <taxon>Phialemonium</taxon>
    </lineage>
</organism>
<feature type="domain" description="FAD-binding" evidence="5">
    <location>
        <begin position="9"/>
        <end position="417"/>
    </location>
</feature>
<dbReference type="Proteomes" id="UP001244011">
    <property type="component" value="Unassembled WGS sequence"/>
</dbReference>
<sequence>MTSQPSESKVDVLIVGAGPAGLMMATWMAKCGISCRIVDKRGTKVFNGQADGLQCRTLEIFDSFGFGDRAWKEANHMLEICLWNPDKDGVIRRSDRIPDTIPGISRFQQVVLHQGRIERFFLDFIAAHSDIRVERGVLPSKLEFDESLAEDTDAYPITVTLRHLSEEEATPGQVATSANGGAVQDGLFRSNLAADDTADLLKAADLNAKANTTEVVRAKYMLGADGAHSWVRRELGFCLEGETTDYIWGVLDIVPLTNFPDIRSRCAIHSASSGSVMVIPRENKLVRLYIQLTTTEKLGEGGSRADRSKITPDVILKAAQKIMAPYTLSYRKLDWWTAYQIGQRVGSRFSKNERIFLAGDAVHTHSPKAGQGMNVSMQDAYNLGWKVASVVKGTSSRAILSTYESERKQIAKDLIDFDHRFSRLFSGRPAKDLMDEEGINMEQFKAAFEKGNMFASGIAVNYDASNIIAKTADTSSGGAKTTANLPSVDSTQALAPKVKVGMRMPSVKVLNQSDARPWHLQERLPSNGTWRVLVFAGDVGDAGQKARMLRLADSLAAPTSFLRRYTPAAARYDSVFEVLTVHAAPRASVTIFDFPEVLRPFDELDGWDYNKIFVDDESYHEGHGRIYEEFGIDPKEGCVIVLRPDQYVSYVGALDDYASVDKFFSSFMLSRQAQVNGK</sequence>
<keyword evidence="3" id="KW-0274">FAD</keyword>
<dbReference type="InterPro" id="IPR050641">
    <property type="entry name" value="RIFMO-like"/>
</dbReference>
<gene>
    <name evidence="7" type="ORF">QBC33DRAFT_478661</name>
</gene>
<dbReference type="SUPFAM" id="SSF51905">
    <property type="entry name" value="FAD/NAD(P)-binding domain"/>
    <property type="match status" value="1"/>
</dbReference>
<proteinExistence type="inferred from homology"/>
<dbReference type="EMBL" id="MU839023">
    <property type="protein sequence ID" value="KAK1763937.1"/>
    <property type="molecule type" value="Genomic_DNA"/>
</dbReference>
<dbReference type="InterPro" id="IPR036249">
    <property type="entry name" value="Thioredoxin-like_sf"/>
</dbReference>
<dbReference type="Gene3D" id="3.30.9.10">
    <property type="entry name" value="D-Amino Acid Oxidase, subunit A, domain 2"/>
    <property type="match status" value="1"/>
</dbReference>
<dbReference type="SUPFAM" id="SSF52833">
    <property type="entry name" value="Thioredoxin-like"/>
    <property type="match status" value="1"/>
</dbReference>
<comment type="caution">
    <text evidence="7">The sequence shown here is derived from an EMBL/GenBank/DDBJ whole genome shotgun (WGS) entry which is preliminary data.</text>
</comment>
<evidence type="ECO:0000256" key="3">
    <source>
        <dbReference type="ARBA" id="ARBA00022827"/>
    </source>
</evidence>
<dbReference type="Pfam" id="PF01494">
    <property type="entry name" value="FAD_binding_3"/>
    <property type="match status" value="1"/>
</dbReference>
<dbReference type="PANTHER" id="PTHR43004:SF20">
    <property type="entry name" value="2-MONOOXYGENASE, PUTATIVE (AFU_ORTHOLOGUE AFUA_1G13660)-RELATED"/>
    <property type="match status" value="1"/>
</dbReference>
<dbReference type="InterPro" id="IPR002938">
    <property type="entry name" value="FAD-bd"/>
</dbReference>
<keyword evidence="8" id="KW-1185">Reference proteome</keyword>
<dbReference type="InterPro" id="IPR012941">
    <property type="entry name" value="Phe_hydrox_C_dim_dom"/>
</dbReference>
<dbReference type="CDD" id="cd02979">
    <property type="entry name" value="PHOX_C"/>
    <property type="match status" value="1"/>
</dbReference>
<dbReference type="AlphaFoldDB" id="A0AAJ0BTY4"/>
<evidence type="ECO:0000259" key="5">
    <source>
        <dbReference type="Pfam" id="PF01494"/>
    </source>
</evidence>
<dbReference type="InterPro" id="IPR038220">
    <property type="entry name" value="PHOX_C_sf"/>
</dbReference>
<evidence type="ECO:0000313" key="8">
    <source>
        <dbReference type="Proteomes" id="UP001244011"/>
    </source>
</evidence>
<dbReference type="RefSeq" id="XP_060280150.1">
    <property type="nucleotide sequence ID" value="XM_060425295.1"/>
</dbReference>
<dbReference type="Pfam" id="PF07976">
    <property type="entry name" value="Phe_hydrox_dim"/>
    <property type="match status" value="1"/>
</dbReference>
<dbReference type="PANTHER" id="PTHR43004">
    <property type="entry name" value="TRK SYSTEM POTASSIUM UPTAKE PROTEIN"/>
    <property type="match status" value="1"/>
</dbReference>
<feature type="domain" description="Phenol hydroxylase-like C-terminal dimerisation" evidence="6">
    <location>
        <begin position="460"/>
        <end position="671"/>
    </location>
</feature>
<reference evidence="7" key="1">
    <citation type="submission" date="2023-06" db="EMBL/GenBank/DDBJ databases">
        <title>Genome-scale phylogeny and comparative genomics of the fungal order Sordariales.</title>
        <authorList>
            <consortium name="Lawrence Berkeley National Laboratory"/>
            <person name="Hensen N."/>
            <person name="Bonometti L."/>
            <person name="Westerberg I."/>
            <person name="Brannstrom I.O."/>
            <person name="Guillou S."/>
            <person name="Cros-Aarteil S."/>
            <person name="Calhoun S."/>
            <person name="Haridas S."/>
            <person name="Kuo A."/>
            <person name="Mondo S."/>
            <person name="Pangilinan J."/>
            <person name="Riley R."/>
            <person name="Labutti K."/>
            <person name="Andreopoulos B."/>
            <person name="Lipzen A."/>
            <person name="Chen C."/>
            <person name="Yanf M."/>
            <person name="Daum C."/>
            <person name="Ng V."/>
            <person name="Clum A."/>
            <person name="Steindorff A."/>
            <person name="Ohm R."/>
            <person name="Martin F."/>
            <person name="Silar P."/>
            <person name="Natvig D."/>
            <person name="Lalanne C."/>
            <person name="Gautier V."/>
            <person name="Ament-Velasquez S.L."/>
            <person name="Kruys A."/>
            <person name="Hutchinson M.I."/>
            <person name="Powell A.J."/>
            <person name="Barry K."/>
            <person name="Miller A.N."/>
            <person name="Grigoriev I.V."/>
            <person name="Debuchy R."/>
            <person name="Gladieux P."/>
            <person name="Thoren M.H."/>
            <person name="Johannesson H."/>
        </authorList>
    </citation>
    <scope>NUCLEOTIDE SEQUENCE</scope>
    <source>
        <strain evidence="7">8032-3</strain>
    </source>
</reference>